<dbReference type="Proteomes" id="UP000621799">
    <property type="component" value="Unassembled WGS sequence"/>
</dbReference>
<protein>
    <submittedName>
        <fullName evidence="1">Uncharacterized protein</fullName>
    </submittedName>
</protein>
<accession>A0A928ZAF4</accession>
<reference evidence="1" key="1">
    <citation type="submission" date="2020-10" db="EMBL/GenBank/DDBJ databases">
        <authorList>
            <person name="Castelo-Branco R."/>
            <person name="Eusebio N."/>
            <person name="Adriana R."/>
            <person name="Vieira A."/>
            <person name="Brugerolle De Fraissinette N."/>
            <person name="Rezende De Castro R."/>
            <person name="Schneider M.P."/>
            <person name="Vasconcelos V."/>
            <person name="Leao P.N."/>
        </authorList>
    </citation>
    <scope>NUCLEOTIDE SEQUENCE</scope>
    <source>
        <strain evidence="1">LEGE 11467</strain>
    </source>
</reference>
<evidence type="ECO:0000313" key="1">
    <source>
        <dbReference type="EMBL" id="MBE9042638.1"/>
    </source>
</evidence>
<dbReference type="EMBL" id="JADEXN010000401">
    <property type="protein sequence ID" value="MBE9042638.1"/>
    <property type="molecule type" value="Genomic_DNA"/>
</dbReference>
<name>A0A928ZAF4_9CYAN</name>
<proteinExistence type="predicted"/>
<gene>
    <name evidence="1" type="ORF">IQ235_17900</name>
</gene>
<dbReference type="RefSeq" id="WP_264322791.1">
    <property type="nucleotide sequence ID" value="NZ_JADEXN010000401.1"/>
</dbReference>
<sequence length="104" mass="11979">MTIVVNIDPPRESGNESSYFMGRVWTVPKYDPRTFYPTVLSSLGFDTSSITISRFFNVSRHTHSSRKTLSNGLYTPALRLEESQFNVSFKADRFARQNWGRGHK</sequence>
<organism evidence="1 2">
    <name type="scientific">Zarconia navalis LEGE 11467</name>
    <dbReference type="NCBI Taxonomy" id="1828826"/>
    <lineage>
        <taxon>Bacteria</taxon>
        <taxon>Bacillati</taxon>
        <taxon>Cyanobacteriota</taxon>
        <taxon>Cyanophyceae</taxon>
        <taxon>Oscillatoriophycideae</taxon>
        <taxon>Oscillatoriales</taxon>
        <taxon>Oscillatoriales incertae sedis</taxon>
        <taxon>Zarconia</taxon>
        <taxon>Zarconia navalis</taxon>
    </lineage>
</organism>
<keyword evidence="2" id="KW-1185">Reference proteome</keyword>
<dbReference type="AlphaFoldDB" id="A0A928ZAF4"/>
<evidence type="ECO:0000313" key="2">
    <source>
        <dbReference type="Proteomes" id="UP000621799"/>
    </source>
</evidence>
<comment type="caution">
    <text evidence="1">The sequence shown here is derived from an EMBL/GenBank/DDBJ whole genome shotgun (WGS) entry which is preliminary data.</text>
</comment>